<protein>
    <submittedName>
        <fullName evidence="1">Uncharacterized protein</fullName>
    </submittedName>
</protein>
<name>W4ME02_9BACT</name>
<organism evidence="1 2">
    <name type="scientific">Candidatus Entotheonella gemina</name>
    <dbReference type="NCBI Taxonomy" id="1429439"/>
    <lineage>
        <taxon>Bacteria</taxon>
        <taxon>Pseudomonadati</taxon>
        <taxon>Nitrospinota/Tectimicrobiota group</taxon>
        <taxon>Candidatus Tectimicrobiota</taxon>
        <taxon>Candidatus Entotheonellia</taxon>
        <taxon>Candidatus Entotheonellales</taxon>
        <taxon>Candidatus Entotheonellaceae</taxon>
        <taxon>Candidatus Entotheonella</taxon>
    </lineage>
</organism>
<sequence length="58" mass="6590">MESGIHYRVGYRDLAKAIVECAGRGVCTSDYSEVEFRNVRRPIFPLDNIDAPREAWGC</sequence>
<evidence type="ECO:0000313" key="2">
    <source>
        <dbReference type="Proteomes" id="UP000019140"/>
    </source>
</evidence>
<dbReference type="Proteomes" id="UP000019140">
    <property type="component" value="Unassembled WGS sequence"/>
</dbReference>
<dbReference type="EMBL" id="AZHX01000357">
    <property type="protein sequence ID" value="ETX07842.1"/>
    <property type="molecule type" value="Genomic_DNA"/>
</dbReference>
<reference evidence="1 2" key="1">
    <citation type="journal article" date="2014" name="Nature">
        <title>An environmental bacterial taxon with a large and distinct metabolic repertoire.</title>
        <authorList>
            <person name="Wilson M.C."/>
            <person name="Mori T."/>
            <person name="Ruckert C."/>
            <person name="Uria A.R."/>
            <person name="Helf M.J."/>
            <person name="Takada K."/>
            <person name="Gernert C."/>
            <person name="Steffens U.A."/>
            <person name="Heycke N."/>
            <person name="Schmitt S."/>
            <person name="Rinke C."/>
            <person name="Helfrich E.J."/>
            <person name="Brachmann A.O."/>
            <person name="Gurgui C."/>
            <person name="Wakimoto T."/>
            <person name="Kracht M."/>
            <person name="Crusemann M."/>
            <person name="Hentschel U."/>
            <person name="Abe I."/>
            <person name="Matsunaga S."/>
            <person name="Kalinowski J."/>
            <person name="Takeyama H."/>
            <person name="Piel J."/>
        </authorList>
    </citation>
    <scope>NUCLEOTIDE SEQUENCE [LARGE SCALE GENOMIC DNA]</scope>
    <source>
        <strain evidence="2">TSY2</strain>
    </source>
</reference>
<gene>
    <name evidence="1" type="ORF">ETSY2_08835</name>
</gene>
<dbReference type="AlphaFoldDB" id="W4ME02"/>
<accession>W4ME02</accession>
<comment type="caution">
    <text evidence="1">The sequence shown here is derived from an EMBL/GenBank/DDBJ whole genome shotgun (WGS) entry which is preliminary data.</text>
</comment>
<evidence type="ECO:0000313" key="1">
    <source>
        <dbReference type="EMBL" id="ETX07842.1"/>
    </source>
</evidence>
<keyword evidence="2" id="KW-1185">Reference proteome</keyword>
<dbReference type="HOGENOM" id="CLU_2970841_0_0_7"/>
<proteinExistence type="predicted"/>